<dbReference type="SUPFAM" id="SSF158668">
    <property type="entry name" value="MtlR-like"/>
    <property type="match status" value="1"/>
</dbReference>
<dbReference type="RefSeq" id="WP_127028839.1">
    <property type="nucleotide sequence ID" value="NZ_RYFG02000120.1"/>
</dbReference>
<proteinExistence type="predicted"/>
<dbReference type="Proteomes" id="UP000733744">
    <property type="component" value="Unassembled WGS sequence"/>
</dbReference>
<dbReference type="EMBL" id="RYFG02000120">
    <property type="protein sequence ID" value="TRW90012.1"/>
    <property type="molecule type" value="Genomic_DNA"/>
</dbReference>
<comment type="caution">
    <text evidence="1">The sequence shown here is derived from an EMBL/GenBank/DDBJ whole genome shotgun (WGS) entry which is preliminary data.</text>
</comment>
<name>A0ABY3C575_9GAMM</name>
<sequence>MDRDNENELKEIEDREFAIYTNEVKVAKDPKLHVLLAHLYVEHLIERYLATRLQTTKGLFGKNGLTFEKKVRLLAAFGEMDTQVIDGMKKLNDMRNDCVHEFKWSIENDAVEEFGRILGKTYKDIFCKHPNQDERLSCCIDYFCGKVLGHVVKVEQTSDRSQARPSI</sequence>
<reference evidence="1 2" key="1">
    <citation type="journal article" date="2019" name="Antonie Van Leeuwenhoek">
        <title>Description of 'Ca. Methylobacter oryzae' KRF1, a novel species from the environmentally important Methylobacter clade 2.</title>
        <authorList>
            <person name="Khatri K."/>
            <person name="Mohite J.A."/>
            <person name="Pandit P.S."/>
            <person name="Bahulikar R."/>
            <person name="Rahalkar M.C."/>
        </authorList>
    </citation>
    <scope>NUCLEOTIDE SEQUENCE [LARGE SCALE GENOMIC DNA]</scope>
    <source>
        <strain evidence="1 2">KRF1</strain>
    </source>
</reference>
<evidence type="ECO:0000313" key="2">
    <source>
        <dbReference type="Proteomes" id="UP000733744"/>
    </source>
</evidence>
<evidence type="ECO:0008006" key="3">
    <source>
        <dbReference type="Google" id="ProtNLM"/>
    </source>
</evidence>
<evidence type="ECO:0000313" key="1">
    <source>
        <dbReference type="EMBL" id="TRW90012.1"/>
    </source>
</evidence>
<accession>A0ABY3C575</accession>
<protein>
    <recommendedName>
        <fullName evidence="3">DUF4145 domain-containing protein</fullName>
    </recommendedName>
</protein>
<gene>
    <name evidence="1" type="ORF">EKO24_020545</name>
</gene>
<organism evidence="1 2">
    <name type="scientific">Candidatus Methylobacter oryzae</name>
    <dbReference type="NCBI Taxonomy" id="2497749"/>
    <lineage>
        <taxon>Bacteria</taxon>
        <taxon>Pseudomonadati</taxon>
        <taxon>Pseudomonadota</taxon>
        <taxon>Gammaproteobacteria</taxon>
        <taxon>Methylococcales</taxon>
        <taxon>Methylococcaceae</taxon>
        <taxon>Methylobacter</taxon>
    </lineage>
</organism>
<keyword evidence="2" id="KW-1185">Reference proteome</keyword>
<dbReference type="InterPro" id="IPR038026">
    <property type="entry name" value="MtlR-like_sf"/>
</dbReference>